<dbReference type="SMART" id="SM00382">
    <property type="entry name" value="AAA"/>
    <property type="match status" value="1"/>
</dbReference>
<dbReference type="GO" id="GO:0003677">
    <property type="term" value="F:DNA binding"/>
    <property type="evidence" value="ECO:0007669"/>
    <property type="project" value="UniProtKB-KW"/>
</dbReference>
<dbReference type="InterPro" id="IPR002078">
    <property type="entry name" value="Sigma_54_int"/>
</dbReference>
<evidence type="ECO:0000259" key="8">
    <source>
        <dbReference type="PROSITE" id="PS50113"/>
    </source>
</evidence>
<dbReference type="InterPro" id="IPR025944">
    <property type="entry name" value="Sigma_54_int_dom_CS"/>
</dbReference>
<dbReference type="SUPFAM" id="SSF55785">
    <property type="entry name" value="PYP-like sensor domain (PAS domain)"/>
    <property type="match status" value="2"/>
</dbReference>
<evidence type="ECO:0000259" key="7">
    <source>
        <dbReference type="PROSITE" id="PS50112"/>
    </source>
</evidence>
<dbReference type="PROSITE" id="PS50045">
    <property type="entry name" value="SIGMA54_INTERACT_4"/>
    <property type="match status" value="1"/>
</dbReference>
<proteinExistence type="predicted"/>
<dbReference type="Pfam" id="PF13426">
    <property type="entry name" value="PAS_9"/>
    <property type="match status" value="2"/>
</dbReference>
<dbReference type="InterPro" id="IPR025662">
    <property type="entry name" value="Sigma_54_int_dom_ATP-bd_1"/>
</dbReference>
<dbReference type="Pfam" id="PF00158">
    <property type="entry name" value="Sigma54_activat"/>
    <property type="match status" value="1"/>
</dbReference>
<dbReference type="CDD" id="cd00009">
    <property type="entry name" value="AAA"/>
    <property type="match status" value="1"/>
</dbReference>
<dbReference type="InterPro" id="IPR058031">
    <property type="entry name" value="AAA_lid_NorR"/>
</dbReference>
<protein>
    <submittedName>
        <fullName evidence="9">Transcriptional regulator containing PAS, AAA-type ATPase, and DNA-binding Fis domains</fullName>
    </submittedName>
</protein>
<name>A0A1G8NLJ5_9BACI</name>
<accession>A0A1G8NLJ5</accession>
<evidence type="ECO:0000313" key="9">
    <source>
        <dbReference type="EMBL" id="SDI81012.1"/>
    </source>
</evidence>
<keyword evidence="1" id="KW-0547">Nucleotide-binding</keyword>
<dbReference type="PANTHER" id="PTHR32071:SF57">
    <property type="entry name" value="C4-DICARBOXYLATE TRANSPORT TRANSCRIPTIONAL REGULATORY PROTEIN DCTD"/>
    <property type="match status" value="1"/>
</dbReference>
<gene>
    <name evidence="9" type="ORF">SAMN05216352_11269</name>
</gene>
<dbReference type="PROSITE" id="PS50112">
    <property type="entry name" value="PAS"/>
    <property type="match status" value="1"/>
</dbReference>
<feature type="domain" description="PAC" evidence="8">
    <location>
        <begin position="316"/>
        <end position="368"/>
    </location>
</feature>
<reference evidence="9 10" key="1">
    <citation type="submission" date="2016-10" db="EMBL/GenBank/DDBJ databases">
        <authorList>
            <person name="de Groot N.N."/>
        </authorList>
    </citation>
    <scope>NUCLEOTIDE SEQUENCE [LARGE SCALE GENOMIC DNA]</scope>
    <source>
        <strain evidence="10">P4B,CCM 7963,CECT 7998,DSM 25260,IBRC-M 10614,KCTC 13821</strain>
    </source>
</reference>
<dbReference type="InterPro" id="IPR003593">
    <property type="entry name" value="AAA+_ATPase"/>
</dbReference>
<evidence type="ECO:0000256" key="1">
    <source>
        <dbReference type="ARBA" id="ARBA00022741"/>
    </source>
</evidence>
<evidence type="ECO:0000256" key="2">
    <source>
        <dbReference type="ARBA" id="ARBA00022840"/>
    </source>
</evidence>
<dbReference type="InterPro" id="IPR009057">
    <property type="entry name" value="Homeodomain-like_sf"/>
</dbReference>
<keyword evidence="2" id="KW-0067">ATP-binding</keyword>
<dbReference type="SUPFAM" id="SSF52540">
    <property type="entry name" value="P-loop containing nucleoside triphosphate hydrolases"/>
    <property type="match status" value="1"/>
</dbReference>
<keyword evidence="10" id="KW-1185">Reference proteome</keyword>
<dbReference type="OrthoDB" id="9771372at2"/>
<dbReference type="RefSeq" id="WP_091587065.1">
    <property type="nucleotide sequence ID" value="NZ_FNDU01000012.1"/>
</dbReference>
<dbReference type="InterPro" id="IPR000014">
    <property type="entry name" value="PAS"/>
</dbReference>
<dbReference type="EMBL" id="FNDU01000012">
    <property type="protein sequence ID" value="SDI81012.1"/>
    <property type="molecule type" value="Genomic_DNA"/>
</dbReference>
<dbReference type="SUPFAM" id="SSF46689">
    <property type="entry name" value="Homeodomain-like"/>
    <property type="match status" value="1"/>
</dbReference>
<keyword evidence="3" id="KW-0805">Transcription regulation</keyword>
<keyword evidence="5" id="KW-0175">Coiled coil</keyword>
<dbReference type="Gene3D" id="1.10.8.60">
    <property type="match status" value="1"/>
</dbReference>
<dbReference type="AlphaFoldDB" id="A0A1G8NLJ5"/>
<keyword evidence="9" id="KW-0238">DNA-binding</keyword>
<dbReference type="STRING" id="930129.SAMN05216352_11269"/>
<evidence type="ECO:0000256" key="5">
    <source>
        <dbReference type="SAM" id="Coils"/>
    </source>
</evidence>
<dbReference type="SMART" id="SM00091">
    <property type="entry name" value="PAS"/>
    <property type="match status" value="2"/>
</dbReference>
<dbReference type="Pfam" id="PF25601">
    <property type="entry name" value="AAA_lid_14"/>
    <property type="match status" value="1"/>
</dbReference>
<dbReference type="Gene3D" id="3.30.450.20">
    <property type="entry name" value="PAS domain"/>
    <property type="match status" value="2"/>
</dbReference>
<dbReference type="GO" id="GO:0005524">
    <property type="term" value="F:ATP binding"/>
    <property type="evidence" value="ECO:0007669"/>
    <property type="project" value="UniProtKB-KW"/>
</dbReference>
<dbReference type="InterPro" id="IPR000700">
    <property type="entry name" value="PAS-assoc_C"/>
</dbReference>
<dbReference type="PROSITE" id="PS50113">
    <property type="entry name" value="PAC"/>
    <property type="match status" value="1"/>
</dbReference>
<evidence type="ECO:0000259" key="6">
    <source>
        <dbReference type="PROSITE" id="PS50045"/>
    </source>
</evidence>
<feature type="domain" description="PAS" evidence="7">
    <location>
        <begin position="130"/>
        <end position="174"/>
    </location>
</feature>
<organism evidence="9 10">
    <name type="scientific">Alteribacillus bidgolensis</name>
    <dbReference type="NCBI Taxonomy" id="930129"/>
    <lineage>
        <taxon>Bacteria</taxon>
        <taxon>Bacillati</taxon>
        <taxon>Bacillota</taxon>
        <taxon>Bacilli</taxon>
        <taxon>Bacillales</taxon>
        <taxon>Bacillaceae</taxon>
        <taxon>Alteribacillus</taxon>
    </lineage>
</organism>
<dbReference type="Proteomes" id="UP000199017">
    <property type="component" value="Unassembled WGS sequence"/>
</dbReference>
<keyword evidence="4" id="KW-0804">Transcription</keyword>
<evidence type="ECO:0000313" key="10">
    <source>
        <dbReference type="Proteomes" id="UP000199017"/>
    </source>
</evidence>
<dbReference type="PROSITE" id="PS00688">
    <property type="entry name" value="SIGMA54_INTERACT_3"/>
    <property type="match status" value="1"/>
</dbReference>
<dbReference type="PANTHER" id="PTHR32071">
    <property type="entry name" value="TRANSCRIPTIONAL REGULATORY PROTEIN"/>
    <property type="match status" value="1"/>
</dbReference>
<evidence type="ECO:0000256" key="4">
    <source>
        <dbReference type="ARBA" id="ARBA00023163"/>
    </source>
</evidence>
<dbReference type="InterPro" id="IPR027417">
    <property type="entry name" value="P-loop_NTPase"/>
</dbReference>
<feature type="domain" description="Sigma-54 factor interaction" evidence="6">
    <location>
        <begin position="393"/>
        <end position="622"/>
    </location>
</feature>
<dbReference type="Gene3D" id="1.10.10.60">
    <property type="entry name" value="Homeodomain-like"/>
    <property type="match status" value="1"/>
</dbReference>
<dbReference type="GO" id="GO:0006355">
    <property type="term" value="P:regulation of DNA-templated transcription"/>
    <property type="evidence" value="ECO:0007669"/>
    <property type="project" value="InterPro"/>
</dbReference>
<dbReference type="Gene3D" id="3.40.50.300">
    <property type="entry name" value="P-loop containing nucleotide triphosphate hydrolases"/>
    <property type="match status" value="1"/>
</dbReference>
<evidence type="ECO:0000256" key="3">
    <source>
        <dbReference type="ARBA" id="ARBA00023015"/>
    </source>
</evidence>
<dbReference type="FunFam" id="3.40.50.300:FF:000006">
    <property type="entry name" value="DNA-binding transcriptional regulator NtrC"/>
    <property type="match status" value="1"/>
</dbReference>
<dbReference type="PROSITE" id="PS00675">
    <property type="entry name" value="SIGMA54_INTERACT_1"/>
    <property type="match status" value="1"/>
</dbReference>
<dbReference type="CDD" id="cd00130">
    <property type="entry name" value="PAS"/>
    <property type="match status" value="1"/>
</dbReference>
<dbReference type="InterPro" id="IPR035965">
    <property type="entry name" value="PAS-like_dom_sf"/>
</dbReference>
<feature type="coiled-coil region" evidence="5">
    <location>
        <begin position="359"/>
        <end position="386"/>
    </location>
</feature>
<sequence>MPMVMKEKLHPLFCISVDPPEKEWKAKLSEHKEPFIFLKSQGSVYAFVYSDDLRINTWSDPEINLETLITHAHSLDKVGILKSEENTSLPFIFQTLGEPIALAKDENGEYLGYMRREDLLVELFRQENQNSNLLKIMLSSIPMGIFVVDKEKKFVNCNEAGLKMINSSYEKIMGADAEVIFNKDHLEKVFISGETVLNQIQFTNDMGILVDFSPILNNDGQVDGIMIIVQDLPMVEEMAMEIEYVKDLNADLNAILTSMYDEILVVNHKGEILRYSDNFISDFWETDLKELLGKNLLALEDKGEFSPSVARLVIDRKEKVSVVQETKKGKNVLAVGNPVFNEKGELHRIVIASRDITETTRLKSELQETKRLTKEYKKELENLKSKDRFAKKIIYQSAKMEQIMIKIEKLAEFNSTVLILGESGVGKELIAESIHQYGSRSNQPFLKINCGAIPEDLLESELFGYTKGAFTGADTRGKTGYFQKADKGVLLLDEIGEIPQRLQVKLLRVLQEKEITPVGSTQSIPVDVQIITATNKNLEKMVADGTFREDLFYRINVIPITIPPLRERPEDVPLLAFHFLKQLNEQYGKNYHFSPEALNVLEVYPWPGNIRELQNLIERFVVSAEEDVITADFVSPFLNFGKSSSAKPLITDIMPYQQAQESVEEQLILLAMKKYKTTSKAAKALKISQSAVSRKYQKILNRQQNNASVID</sequence>